<accession>A0A9P4PWW1</accession>
<reference evidence="2" key="1">
    <citation type="journal article" date="2020" name="Stud. Mycol.">
        <title>101 Dothideomycetes genomes: a test case for predicting lifestyles and emergence of pathogens.</title>
        <authorList>
            <person name="Haridas S."/>
            <person name="Albert R."/>
            <person name="Binder M."/>
            <person name="Bloem J."/>
            <person name="Labutti K."/>
            <person name="Salamov A."/>
            <person name="Andreopoulos B."/>
            <person name="Baker S."/>
            <person name="Barry K."/>
            <person name="Bills G."/>
            <person name="Bluhm B."/>
            <person name="Cannon C."/>
            <person name="Castanera R."/>
            <person name="Culley D."/>
            <person name="Daum C."/>
            <person name="Ezra D."/>
            <person name="Gonzalez J."/>
            <person name="Henrissat B."/>
            <person name="Kuo A."/>
            <person name="Liang C."/>
            <person name="Lipzen A."/>
            <person name="Lutzoni F."/>
            <person name="Magnuson J."/>
            <person name="Mondo S."/>
            <person name="Nolan M."/>
            <person name="Ohm R."/>
            <person name="Pangilinan J."/>
            <person name="Park H.-J."/>
            <person name="Ramirez L."/>
            <person name="Alfaro M."/>
            <person name="Sun H."/>
            <person name="Tritt A."/>
            <person name="Yoshinaga Y."/>
            <person name="Zwiers L.-H."/>
            <person name="Turgeon B."/>
            <person name="Goodwin S."/>
            <person name="Spatafora J."/>
            <person name="Crous P."/>
            <person name="Grigoriev I."/>
        </authorList>
    </citation>
    <scope>NUCLEOTIDE SEQUENCE</scope>
    <source>
        <strain evidence="2">CBS 690.94</strain>
    </source>
</reference>
<dbReference type="OrthoDB" id="3776245at2759"/>
<protein>
    <submittedName>
        <fullName evidence="2">Uncharacterized protein</fullName>
    </submittedName>
</protein>
<dbReference type="Proteomes" id="UP000799764">
    <property type="component" value="Unassembled WGS sequence"/>
</dbReference>
<organism evidence="2 3">
    <name type="scientific">Karstenula rhodostoma CBS 690.94</name>
    <dbReference type="NCBI Taxonomy" id="1392251"/>
    <lineage>
        <taxon>Eukaryota</taxon>
        <taxon>Fungi</taxon>
        <taxon>Dikarya</taxon>
        <taxon>Ascomycota</taxon>
        <taxon>Pezizomycotina</taxon>
        <taxon>Dothideomycetes</taxon>
        <taxon>Pleosporomycetidae</taxon>
        <taxon>Pleosporales</taxon>
        <taxon>Massarineae</taxon>
        <taxon>Didymosphaeriaceae</taxon>
        <taxon>Karstenula</taxon>
    </lineage>
</organism>
<proteinExistence type="predicted"/>
<dbReference type="AlphaFoldDB" id="A0A9P4PWW1"/>
<sequence length="219" mass="24162">MPPFKTDLLLAFIEGQPITPEIARDVLNTCTTSQAAMHTISHAIAAYLDSPWYNLSGAASRKHIEDTNHELFRSLALLDYKVQHLYAETPVASSSEAGKGRDKAPAKGKAMSKHHSMPPPHWAVEVQKSAIKSRQFTTLLRSHSSDTPAAQIEKVYNDMLDVYELQRLNLVAVVGVMRGLLAAFDGGDGTVWKERMAEGPAVGWWLPDCLCDVKPLKKI</sequence>
<keyword evidence="3" id="KW-1185">Reference proteome</keyword>
<gene>
    <name evidence="2" type="ORF">P171DRAFT_478986</name>
</gene>
<comment type="caution">
    <text evidence="2">The sequence shown here is derived from an EMBL/GenBank/DDBJ whole genome shotgun (WGS) entry which is preliminary data.</text>
</comment>
<feature type="region of interest" description="Disordered" evidence="1">
    <location>
        <begin position="91"/>
        <end position="119"/>
    </location>
</feature>
<dbReference type="EMBL" id="MU001492">
    <property type="protein sequence ID" value="KAF2451966.1"/>
    <property type="molecule type" value="Genomic_DNA"/>
</dbReference>
<name>A0A9P4PWW1_9PLEO</name>
<evidence type="ECO:0000256" key="1">
    <source>
        <dbReference type="SAM" id="MobiDB-lite"/>
    </source>
</evidence>
<evidence type="ECO:0000313" key="3">
    <source>
        <dbReference type="Proteomes" id="UP000799764"/>
    </source>
</evidence>
<evidence type="ECO:0000313" key="2">
    <source>
        <dbReference type="EMBL" id="KAF2451966.1"/>
    </source>
</evidence>